<dbReference type="InterPro" id="IPR007922">
    <property type="entry name" value="DciA-like"/>
</dbReference>
<comment type="caution">
    <text evidence="2">The sequence shown here is derived from an EMBL/GenBank/DDBJ whole genome shotgun (WGS) entry which is preliminary data.</text>
</comment>
<dbReference type="Proteomes" id="UP000324726">
    <property type="component" value="Unassembled WGS sequence"/>
</dbReference>
<dbReference type="PANTHER" id="PTHR36456">
    <property type="entry name" value="UPF0232 PROTEIN SCO3875"/>
    <property type="match status" value="1"/>
</dbReference>
<gene>
    <name evidence="2" type="ORF">FYJ87_01355</name>
</gene>
<reference evidence="2 3" key="1">
    <citation type="submission" date="2019-08" db="EMBL/GenBank/DDBJ databases">
        <title>Draft genome of C. urealyticum strain VH4248.</title>
        <authorList>
            <person name="Navas J."/>
        </authorList>
    </citation>
    <scope>NUCLEOTIDE SEQUENCE [LARGE SCALE GENOMIC DNA]</scope>
    <source>
        <strain evidence="2 3">VH4248</strain>
    </source>
</reference>
<sequence>MARRNGWNRGRRGTLAEPATDSGSTGSAARTSSGVQRIKTRMDGRADRSYRDPGSFAALLSREIRRQGWEENVGVRRLMQDWEHLVGPTIAAHTRPVKFDEKNKFLHVQSDSTPWATQLRLIQATILKKIAQELGPDVVVELKIHNPDYGPRQTGRLRIQGRGKRDDYG</sequence>
<feature type="compositionally biased region" description="Low complexity" evidence="1">
    <location>
        <begin position="19"/>
        <end position="34"/>
    </location>
</feature>
<organism evidence="2 3">
    <name type="scientific">Corynebacterium urealyticum</name>
    <dbReference type="NCBI Taxonomy" id="43771"/>
    <lineage>
        <taxon>Bacteria</taxon>
        <taxon>Bacillati</taxon>
        <taxon>Actinomycetota</taxon>
        <taxon>Actinomycetes</taxon>
        <taxon>Mycobacteriales</taxon>
        <taxon>Corynebacteriaceae</taxon>
        <taxon>Corynebacterium</taxon>
    </lineage>
</organism>
<feature type="compositionally biased region" description="Basic and acidic residues" evidence="1">
    <location>
        <begin position="40"/>
        <end position="49"/>
    </location>
</feature>
<name>A0A5D4FZ10_9CORY</name>
<proteinExistence type="predicted"/>
<protein>
    <submittedName>
        <fullName evidence="2">DUF721 domain-containing protein</fullName>
    </submittedName>
</protein>
<evidence type="ECO:0000256" key="1">
    <source>
        <dbReference type="SAM" id="MobiDB-lite"/>
    </source>
</evidence>
<dbReference type="PANTHER" id="PTHR36456:SF1">
    <property type="entry name" value="UPF0232 PROTEIN SCO3875"/>
    <property type="match status" value="1"/>
</dbReference>
<evidence type="ECO:0000313" key="2">
    <source>
        <dbReference type="EMBL" id="TYR20972.1"/>
    </source>
</evidence>
<evidence type="ECO:0000313" key="3">
    <source>
        <dbReference type="Proteomes" id="UP000324726"/>
    </source>
</evidence>
<dbReference type="AlphaFoldDB" id="A0A5D4FZ10"/>
<dbReference type="EMBL" id="VSZI01000001">
    <property type="protein sequence ID" value="TYR20972.1"/>
    <property type="molecule type" value="Genomic_DNA"/>
</dbReference>
<dbReference type="Pfam" id="PF05258">
    <property type="entry name" value="DciA"/>
    <property type="match status" value="1"/>
</dbReference>
<feature type="region of interest" description="Disordered" evidence="1">
    <location>
        <begin position="1"/>
        <end position="49"/>
    </location>
</feature>
<accession>A0A5D4FZ10</accession>